<feature type="transmembrane region" description="Helical" evidence="1">
    <location>
        <begin position="157"/>
        <end position="183"/>
    </location>
</feature>
<feature type="transmembrane region" description="Helical" evidence="1">
    <location>
        <begin position="204"/>
        <end position="226"/>
    </location>
</feature>
<protein>
    <submittedName>
        <fullName evidence="2">Unannotated protein</fullName>
    </submittedName>
</protein>
<feature type="transmembrane region" description="Helical" evidence="1">
    <location>
        <begin position="12"/>
        <end position="36"/>
    </location>
</feature>
<dbReference type="EMBL" id="CAFBLM010000017">
    <property type="protein sequence ID" value="CAB4866184.1"/>
    <property type="molecule type" value="Genomic_DNA"/>
</dbReference>
<feature type="transmembrane region" description="Helical" evidence="1">
    <location>
        <begin position="42"/>
        <end position="59"/>
    </location>
</feature>
<proteinExistence type="predicted"/>
<feature type="transmembrane region" description="Helical" evidence="1">
    <location>
        <begin position="66"/>
        <end position="85"/>
    </location>
</feature>
<gene>
    <name evidence="2" type="ORF">UFOPK3401_00536</name>
</gene>
<accession>A0A6J7DB63</accession>
<dbReference type="PIRSF" id="PIRSF009160">
    <property type="entry name" value="UCP009160"/>
    <property type="match status" value="1"/>
</dbReference>
<dbReference type="Pfam" id="PF12811">
    <property type="entry name" value="BaxI_1"/>
    <property type="match status" value="1"/>
</dbReference>
<name>A0A6J7DB63_9ZZZZ</name>
<feature type="transmembrane region" description="Helical" evidence="1">
    <location>
        <begin position="128"/>
        <end position="151"/>
    </location>
</feature>
<reference evidence="2" key="1">
    <citation type="submission" date="2020-05" db="EMBL/GenBank/DDBJ databases">
        <authorList>
            <person name="Chiriac C."/>
            <person name="Salcher M."/>
            <person name="Ghai R."/>
            <person name="Kavagutti S V."/>
        </authorList>
    </citation>
    <scope>NUCLEOTIDE SEQUENCE</scope>
</reference>
<feature type="transmembrane region" description="Helical" evidence="1">
    <location>
        <begin position="97"/>
        <end position="116"/>
    </location>
</feature>
<sequence>MYNRPPLTGNVVTIDDVVVKTSILFGILLVGAVLGWNTAESIPFLWIGAAIIGMILGIVNAVKRNVSVALIIAYAAVQGVFLGGISRWYDLSYTEPIVQQAVFGTFVAFAVMLVLYRTGIIKVNSRFAKIMTVALISYGVIAVISLISALFGVGSGWGFYGVGPLGLILCLVGVGLASLTLALDFEAITQSIQRGLPENESWRLGFALMVTLIWLYLEILRFLAILNSR</sequence>
<dbReference type="PANTHER" id="PTHR41282:SF1">
    <property type="entry name" value="CONSERVED TRANSMEMBRANE PROTEIN-RELATED"/>
    <property type="match status" value="1"/>
</dbReference>
<keyword evidence="1" id="KW-1133">Transmembrane helix</keyword>
<evidence type="ECO:0000313" key="2">
    <source>
        <dbReference type="EMBL" id="CAB4866184.1"/>
    </source>
</evidence>
<dbReference type="AlphaFoldDB" id="A0A6J7DB63"/>
<keyword evidence="1" id="KW-0812">Transmembrane</keyword>
<keyword evidence="1" id="KW-0472">Membrane</keyword>
<dbReference type="InterPro" id="IPR010539">
    <property type="entry name" value="BaxI_1-like"/>
</dbReference>
<evidence type="ECO:0000256" key="1">
    <source>
        <dbReference type="SAM" id="Phobius"/>
    </source>
</evidence>
<organism evidence="2">
    <name type="scientific">freshwater metagenome</name>
    <dbReference type="NCBI Taxonomy" id="449393"/>
    <lineage>
        <taxon>unclassified sequences</taxon>
        <taxon>metagenomes</taxon>
        <taxon>ecological metagenomes</taxon>
    </lineage>
</organism>
<dbReference type="PANTHER" id="PTHR41282">
    <property type="entry name" value="CONSERVED TRANSMEMBRANE PROTEIN-RELATED"/>
    <property type="match status" value="1"/>
</dbReference>